<evidence type="ECO:0000313" key="2">
    <source>
        <dbReference type="Proteomes" id="UP000253104"/>
    </source>
</evidence>
<reference evidence="1 2" key="1">
    <citation type="journal article" date="2018" name="ISME J.">
        <title>Involvement of Burkholderiaceae and sulfurous volatiles in disease-suppressive soils.</title>
        <authorList>
            <person name="Carrion V.J."/>
            <person name="Cordovez V."/>
            <person name="Tyc O."/>
            <person name="Etalo D.W."/>
            <person name="de Bruijn I."/>
            <person name="de Jager V.C."/>
            <person name="Medema M.H."/>
            <person name="Eberl L."/>
            <person name="Raaijmakers J.M."/>
        </authorList>
    </citation>
    <scope>NUCLEOTIDE SEQUENCE [LARGE SCALE GENOMIC DNA]</scope>
    <source>
        <strain evidence="2">mHSR5</strain>
    </source>
</reference>
<dbReference type="InterPro" id="IPR022597">
    <property type="entry name" value="GhoS"/>
</dbReference>
<dbReference type="InterPro" id="IPR038241">
    <property type="entry name" value="GhoS_sf"/>
</dbReference>
<proteinExistence type="predicted"/>
<protein>
    <recommendedName>
        <fullName evidence="3">DUF2622 domain-containing protein</fullName>
    </recommendedName>
</protein>
<evidence type="ECO:0008006" key="3">
    <source>
        <dbReference type="Google" id="ProtNLM"/>
    </source>
</evidence>
<dbReference type="AlphaFoldDB" id="A0A2Z5MTA3"/>
<organism evidence="1 2">
    <name type="scientific">Burkholderia pyrrocinia</name>
    <name type="common">Pseudomonas pyrrocinia</name>
    <dbReference type="NCBI Taxonomy" id="60550"/>
    <lineage>
        <taxon>Bacteria</taxon>
        <taxon>Pseudomonadati</taxon>
        <taxon>Pseudomonadota</taxon>
        <taxon>Betaproteobacteria</taxon>
        <taxon>Burkholderiales</taxon>
        <taxon>Burkholderiaceae</taxon>
        <taxon>Burkholderia</taxon>
        <taxon>Burkholderia cepacia complex</taxon>
    </lineage>
</organism>
<dbReference type="Pfam" id="PF11080">
    <property type="entry name" value="GhoS"/>
    <property type="match status" value="1"/>
</dbReference>
<dbReference type="RefSeq" id="WP_114176944.1">
    <property type="nucleotide sequence ID" value="NZ_CP024902.1"/>
</dbReference>
<gene>
    <name evidence="1" type="ORF">CUJ89_08580</name>
</gene>
<dbReference type="Proteomes" id="UP000253104">
    <property type="component" value="Chromosome mHSR5_A"/>
</dbReference>
<evidence type="ECO:0000313" key="1">
    <source>
        <dbReference type="EMBL" id="AXF20530.1"/>
    </source>
</evidence>
<sequence length="91" mass="9748">MTNFVTRVELHSATSDDYEALHTHMAAKGFKRTIVGGDGVTYNLPSATYSYVGNATTETVRDAARAAANSTGKSSWIVSTEGLSSWYLPNA</sequence>
<name>A0A2Z5MTA3_BURPY</name>
<accession>A0A2Z5MTA3</accession>
<dbReference type="Gene3D" id="3.30.70.2360">
    <property type="match status" value="1"/>
</dbReference>
<dbReference type="EMBL" id="CP024902">
    <property type="protein sequence ID" value="AXF20530.1"/>
    <property type="molecule type" value="Genomic_DNA"/>
</dbReference>
<dbReference type="OrthoDB" id="330204at2"/>
<dbReference type="GO" id="GO:0004521">
    <property type="term" value="F:RNA endonuclease activity"/>
    <property type="evidence" value="ECO:0007669"/>
    <property type="project" value="InterPro"/>
</dbReference>